<name>A0A8J5MY96_HOMAM</name>
<organism evidence="1 2">
    <name type="scientific">Homarus americanus</name>
    <name type="common">American lobster</name>
    <dbReference type="NCBI Taxonomy" id="6706"/>
    <lineage>
        <taxon>Eukaryota</taxon>
        <taxon>Metazoa</taxon>
        <taxon>Ecdysozoa</taxon>
        <taxon>Arthropoda</taxon>
        <taxon>Crustacea</taxon>
        <taxon>Multicrustacea</taxon>
        <taxon>Malacostraca</taxon>
        <taxon>Eumalacostraca</taxon>
        <taxon>Eucarida</taxon>
        <taxon>Decapoda</taxon>
        <taxon>Pleocyemata</taxon>
        <taxon>Astacidea</taxon>
        <taxon>Nephropoidea</taxon>
        <taxon>Nephropidae</taxon>
        <taxon>Homarus</taxon>
    </lineage>
</organism>
<dbReference type="AlphaFoldDB" id="A0A8J5MY96"/>
<feature type="non-terminal residue" evidence="1">
    <location>
        <position position="1"/>
    </location>
</feature>
<protein>
    <submittedName>
        <fullName evidence="1">Uncharacterized protein</fullName>
    </submittedName>
</protein>
<dbReference type="Proteomes" id="UP000747542">
    <property type="component" value="Unassembled WGS sequence"/>
</dbReference>
<dbReference type="EMBL" id="JAHLQT010021643">
    <property type="protein sequence ID" value="KAG7167479.1"/>
    <property type="molecule type" value="Genomic_DNA"/>
</dbReference>
<sequence length="130" mass="14385">EVVYASWVKVAGLVQGWDLSVDAILQSSPDIVFTSFKTFLASITIIGSFQGVESVNGFNLLSYCGHLLLDKLTVNGAVRFERNVTTGIVHLGQHTIADKAMHYYWMRDQDAVLKGSLELKRVKTQHVTTA</sequence>
<evidence type="ECO:0000313" key="2">
    <source>
        <dbReference type="Proteomes" id="UP000747542"/>
    </source>
</evidence>
<comment type="caution">
    <text evidence="1">The sequence shown here is derived from an EMBL/GenBank/DDBJ whole genome shotgun (WGS) entry which is preliminary data.</text>
</comment>
<gene>
    <name evidence="1" type="ORF">Hamer_G012942</name>
</gene>
<accession>A0A8J5MY96</accession>
<reference evidence="1" key="1">
    <citation type="journal article" date="2021" name="Sci. Adv.">
        <title>The American lobster genome reveals insights on longevity, neural, and immune adaptations.</title>
        <authorList>
            <person name="Polinski J.M."/>
            <person name="Zimin A.V."/>
            <person name="Clark K.F."/>
            <person name="Kohn A.B."/>
            <person name="Sadowski N."/>
            <person name="Timp W."/>
            <person name="Ptitsyn A."/>
            <person name="Khanna P."/>
            <person name="Romanova D.Y."/>
            <person name="Williams P."/>
            <person name="Greenwood S.J."/>
            <person name="Moroz L.L."/>
            <person name="Walt D.R."/>
            <person name="Bodnar A.G."/>
        </authorList>
    </citation>
    <scope>NUCLEOTIDE SEQUENCE</scope>
    <source>
        <strain evidence="1">GMGI-L3</strain>
    </source>
</reference>
<keyword evidence="2" id="KW-1185">Reference proteome</keyword>
<proteinExistence type="predicted"/>
<feature type="non-terminal residue" evidence="1">
    <location>
        <position position="130"/>
    </location>
</feature>
<evidence type="ECO:0000313" key="1">
    <source>
        <dbReference type="EMBL" id="KAG7167479.1"/>
    </source>
</evidence>